<name>A0A316FIH7_9BURK</name>
<dbReference type="SUPFAM" id="SSF89392">
    <property type="entry name" value="Prokaryotic lipoproteins and lipoprotein localization factors"/>
    <property type="match status" value="1"/>
</dbReference>
<proteinExistence type="predicted"/>
<comment type="caution">
    <text evidence="3">The sequence shown here is derived from an EMBL/GenBank/DDBJ whole genome shotgun (WGS) entry which is preliminary data.</text>
</comment>
<dbReference type="Proteomes" id="UP000245754">
    <property type="component" value="Unassembled WGS sequence"/>
</dbReference>
<accession>A0A316FIH7</accession>
<evidence type="ECO:0000313" key="3">
    <source>
        <dbReference type="EMBL" id="PWK37430.1"/>
    </source>
</evidence>
<dbReference type="CDD" id="cd16325">
    <property type="entry name" value="LolA"/>
    <property type="match status" value="1"/>
</dbReference>
<reference evidence="3 4" key="1">
    <citation type="submission" date="2018-05" db="EMBL/GenBank/DDBJ databases">
        <title>Genomic Encyclopedia of Type Strains, Phase IV (KMG-V): Genome sequencing to study the core and pangenomes of soil and plant-associated prokaryotes.</title>
        <authorList>
            <person name="Whitman W."/>
        </authorList>
    </citation>
    <scope>NUCLEOTIDE SEQUENCE [LARGE SCALE GENOMIC DNA]</scope>
    <source>
        <strain evidence="3 4">SLV-132</strain>
    </source>
</reference>
<keyword evidence="4" id="KW-1185">Reference proteome</keyword>
<keyword evidence="1 2" id="KW-0732">Signal</keyword>
<organism evidence="3 4">
    <name type="scientific">Cupriavidus plantarum</name>
    <dbReference type="NCBI Taxonomy" id="942865"/>
    <lineage>
        <taxon>Bacteria</taxon>
        <taxon>Pseudomonadati</taxon>
        <taxon>Pseudomonadota</taxon>
        <taxon>Betaproteobacteria</taxon>
        <taxon>Burkholderiales</taxon>
        <taxon>Burkholderiaceae</taxon>
        <taxon>Cupriavidus</taxon>
    </lineage>
</organism>
<evidence type="ECO:0000313" key="4">
    <source>
        <dbReference type="Proteomes" id="UP000245754"/>
    </source>
</evidence>
<gene>
    <name evidence="3" type="ORF">C7419_1011312</name>
</gene>
<feature type="signal peptide" evidence="2">
    <location>
        <begin position="1"/>
        <end position="30"/>
    </location>
</feature>
<evidence type="ECO:0000256" key="1">
    <source>
        <dbReference type="ARBA" id="ARBA00022729"/>
    </source>
</evidence>
<dbReference type="AlphaFoldDB" id="A0A316FIH7"/>
<dbReference type="Gene3D" id="2.50.20.10">
    <property type="entry name" value="Lipoprotein localisation LolA/LolB/LppX"/>
    <property type="match status" value="1"/>
</dbReference>
<evidence type="ECO:0000256" key="2">
    <source>
        <dbReference type="SAM" id="SignalP"/>
    </source>
</evidence>
<dbReference type="Pfam" id="PF03548">
    <property type="entry name" value="LolA"/>
    <property type="match status" value="1"/>
</dbReference>
<dbReference type="InterPro" id="IPR004564">
    <property type="entry name" value="OM_lipoprot_carrier_LolA-like"/>
</dbReference>
<dbReference type="InterPro" id="IPR029046">
    <property type="entry name" value="LolA/LolB/LppX"/>
</dbReference>
<keyword evidence="3" id="KW-0449">Lipoprotein</keyword>
<feature type="chain" id="PRO_5016402994" evidence="2">
    <location>
        <begin position="31"/>
        <end position="229"/>
    </location>
</feature>
<dbReference type="EMBL" id="QGGT01000001">
    <property type="protein sequence ID" value="PWK37430.1"/>
    <property type="molecule type" value="Genomic_DNA"/>
</dbReference>
<sequence>MSRGVRCVRLRAAFVALGIYVSIGVSIATADPAQRNTSATSPAGKGSDSLREIAARLSDAPVIRGRFEQRRQLAGFATPLVSKGDFVLAREHGLAWNTREPVASSLVVTPTQLVVRGADGQVQQRMAADDQPAMRILGESMVALLRGDFSSLLPRFTVEARKTGKDGWALTLTPTDSGIRRAFTRIDIAGDRFVRSIRMDEAGGDTTQIRMIDPSASAPLTAAEAQRFE</sequence>
<protein>
    <submittedName>
        <fullName evidence="3">Outer membrane lipoprotein carrier protein LolA</fullName>
    </submittedName>
</protein>